<evidence type="ECO:0000313" key="2">
    <source>
        <dbReference type="Proteomes" id="UP000308730"/>
    </source>
</evidence>
<protein>
    <recommendedName>
        <fullName evidence="3">F-box domain-containing protein</fullName>
    </recommendedName>
</protein>
<organism evidence="1 2">
    <name type="scientific">Antrodiella citrinella</name>
    <dbReference type="NCBI Taxonomy" id="2447956"/>
    <lineage>
        <taxon>Eukaryota</taxon>
        <taxon>Fungi</taxon>
        <taxon>Dikarya</taxon>
        <taxon>Basidiomycota</taxon>
        <taxon>Agaricomycotina</taxon>
        <taxon>Agaricomycetes</taxon>
        <taxon>Polyporales</taxon>
        <taxon>Steccherinaceae</taxon>
        <taxon>Antrodiella</taxon>
    </lineage>
</organism>
<proteinExistence type="predicted"/>
<dbReference type="AlphaFoldDB" id="A0A4S4N072"/>
<gene>
    <name evidence="1" type="ORF">EUX98_g3103</name>
</gene>
<dbReference type="EMBL" id="SGPM01000058">
    <property type="protein sequence ID" value="THH31081.1"/>
    <property type="molecule type" value="Genomic_DNA"/>
</dbReference>
<evidence type="ECO:0008006" key="3">
    <source>
        <dbReference type="Google" id="ProtNLM"/>
    </source>
</evidence>
<reference evidence="1 2" key="1">
    <citation type="submission" date="2019-02" db="EMBL/GenBank/DDBJ databases">
        <title>Genome sequencing of the rare red list fungi Antrodiella citrinella (Flaviporus citrinellus).</title>
        <authorList>
            <person name="Buettner E."/>
            <person name="Kellner H."/>
        </authorList>
    </citation>
    <scope>NUCLEOTIDE SEQUENCE [LARGE SCALE GENOMIC DNA]</scope>
    <source>
        <strain evidence="1 2">DSM 108506</strain>
    </source>
</reference>
<keyword evidence="2" id="KW-1185">Reference proteome</keyword>
<evidence type="ECO:0000313" key="1">
    <source>
        <dbReference type="EMBL" id="THH31081.1"/>
    </source>
</evidence>
<sequence length="243" mass="27979">MSTDGSQESASLMHVTTQFEIAPEGGLEEDTNVFLDKIIYNPLIQETLFLYLDPVEFLRLARTCHLVHAIVDSFVKRTFNINRSLSRYFTDPVAFRSLQAHTGTLMSGSFALQFFDRSFYPESDLDLYVPQDFDRELMLWLLSQGYKFIPTERQSANLEEAIAQSKEPNLDDPDWNDYDAIRVARTIQAVYTFKKSISADVDDERKVQCIVANKTPMEVILSFHSSECSDLFPTYFVPADRYM</sequence>
<comment type="caution">
    <text evidence="1">The sequence shown here is derived from an EMBL/GenBank/DDBJ whole genome shotgun (WGS) entry which is preliminary data.</text>
</comment>
<accession>A0A4S4N072</accession>
<dbReference type="OrthoDB" id="3041043at2759"/>
<dbReference type="Proteomes" id="UP000308730">
    <property type="component" value="Unassembled WGS sequence"/>
</dbReference>
<name>A0A4S4N072_9APHY</name>